<proteinExistence type="predicted"/>
<organism evidence="2 3">
    <name type="scientific">Devosia albogilva</name>
    <dbReference type="NCBI Taxonomy" id="429726"/>
    <lineage>
        <taxon>Bacteria</taxon>
        <taxon>Pseudomonadati</taxon>
        <taxon>Pseudomonadota</taxon>
        <taxon>Alphaproteobacteria</taxon>
        <taxon>Hyphomicrobiales</taxon>
        <taxon>Devosiaceae</taxon>
        <taxon>Devosia</taxon>
    </lineage>
</organism>
<sequence>MTDAQADRSPIVYIDMESFKGHSYPDVLVSVLLSTFNEFGKWIDGVAVEPGSKQSFWKKLIGSLPNRGPIKDGRLAGVKERLVKTVRELDALLHSPDESDRKESRTASKGKLTNTKGGGKVSVPNLELDFNESAERRYEQTGATEDTYKRK</sequence>
<comment type="caution">
    <text evidence="2">The sequence shown here is derived from an EMBL/GenBank/DDBJ whole genome shotgun (WGS) entry which is preliminary data.</text>
</comment>
<dbReference type="EMBL" id="JBHUNP010000001">
    <property type="protein sequence ID" value="MFD2647721.1"/>
    <property type="molecule type" value="Genomic_DNA"/>
</dbReference>
<protein>
    <submittedName>
        <fullName evidence="2">Uncharacterized protein</fullName>
    </submittedName>
</protein>
<dbReference type="RefSeq" id="WP_386832740.1">
    <property type="nucleotide sequence ID" value="NZ_JBHUNP010000001.1"/>
</dbReference>
<evidence type="ECO:0000313" key="2">
    <source>
        <dbReference type="EMBL" id="MFD2647721.1"/>
    </source>
</evidence>
<reference evidence="3" key="1">
    <citation type="journal article" date="2019" name="Int. J. Syst. Evol. Microbiol.">
        <title>The Global Catalogue of Microorganisms (GCM) 10K type strain sequencing project: providing services to taxonomists for standard genome sequencing and annotation.</title>
        <authorList>
            <consortium name="The Broad Institute Genomics Platform"/>
            <consortium name="The Broad Institute Genome Sequencing Center for Infectious Disease"/>
            <person name="Wu L."/>
            <person name="Ma J."/>
        </authorList>
    </citation>
    <scope>NUCLEOTIDE SEQUENCE [LARGE SCALE GENOMIC DNA]</scope>
    <source>
        <strain evidence="3">CCM 7427</strain>
    </source>
</reference>
<evidence type="ECO:0000313" key="3">
    <source>
        <dbReference type="Proteomes" id="UP001597521"/>
    </source>
</evidence>
<evidence type="ECO:0000256" key="1">
    <source>
        <dbReference type="SAM" id="MobiDB-lite"/>
    </source>
</evidence>
<keyword evidence="3" id="KW-1185">Reference proteome</keyword>
<feature type="region of interest" description="Disordered" evidence="1">
    <location>
        <begin position="93"/>
        <end position="151"/>
    </location>
</feature>
<gene>
    <name evidence="2" type="ORF">ACFSX5_07965</name>
</gene>
<feature type="compositionally biased region" description="Basic and acidic residues" evidence="1">
    <location>
        <begin position="93"/>
        <end position="106"/>
    </location>
</feature>
<name>A0ABW5QJM4_9HYPH</name>
<accession>A0ABW5QJM4</accession>
<dbReference type="Proteomes" id="UP001597521">
    <property type="component" value="Unassembled WGS sequence"/>
</dbReference>